<dbReference type="PATRIC" id="fig|1618997.3.peg.1326"/>
<dbReference type="Gene3D" id="3.30.70.270">
    <property type="match status" value="1"/>
</dbReference>
<keyword evidence="1" id="KW-0812">Transmembrane</keyword>
<dbReference type="PANTHER" id="PTHR33121">
    <property type="entry name" value="CYCLIC DI-GMP PHOSPHODIESTERASE PDEF"/>
    <property type="match status" value="1"/>
</dbReference>
<sequence>MTTSVDNNLKTIERREWQLWFLALGLIVILAAITAGTYFFILSEAYTNFGMIRTMANRALGGLLILIFLFCIYVISTRRVLGVMRTTLENQAIRDNLTDLYNRRYFNLRLEDEIVRAQRNKTILALLICDIDQFKNINNSWGHQTGDEILKSVAQSIRESTRGMDLVARWGGDEMVVVLANTTREGVSVATERIRKGVQRVGQKALIDLDMCIGVSLYPEHGTSSDDLIRLADKALFIAKRGGDKIHIGEEEYLLDERSIKIVYQPIVDTSSNRVFGYEALGRDPQGKLNILELFKRYQTIGRLHELQCLCFKLELEAAHKFKLERLFVNVNFDMLNDLSHIPKPPDTELILEISEKEVLEDIENRLKIAQKWRAKGFKFAIDDFGAGFISLPFIAQLIPDYIKIDRSTILHAVSSIKFREFLKDMVLALHNYSAEGIIAEGIETEQELNVVKELGLDLVQGFLLGRPHELI</sequence>
<dbReference type="InterPro" id="IPR029787">
    <property type="entry name" value="Nucleotide_cyclase"/>
</dbReference>
<evidence type="ECO:0000313" key="4">
    <source>
        <dbReference type="EMBL" id="KKR95646.1"/>
    </source>
</evidence>
<gene>
    <name evidence="4" type="ORF">UU48_C0046G0008</name>
</gene>
<dbReference type="SUPFAM" id="SSF55073">
    <property type="entry name" value="Nucleotide cyclase"/>
    <property type="match status" value="1"/>
</dbReference>
<feature type="domain" description="EAL" evidence="2">
    <location>
        <begin position="244"/>
        <end position="472"/>
    </location>
</feature>
<dbReference type="AlphaFoldDB" id="A0A0G0V7K5"/>
<dbReference type="NCBIfam" id="TIGR00254">
    <property type="entry name" value="GGDEF"/>
    <property type="match status" value="1"/>
</dbReference>
<reference evidence="4 5" key="1">
    <citation type="journal article" date="2015" name="Nature">
        <title>rRNA introns, odd ribosomes, and small enigmatic genomes across a large radiation of phyla.</title>
        <authorList>
            <person name="Brown C.T."/>
            <person name="Hug L.A."/>
            <person name="Thomas B.C."/>
            <person name="Sharon I."/>
            <person name="Castelle C.J."/>
            <person name="Singh A."/>
            <person name="Wilkins M.J."/>
            <person name="Williams K.H."/>
            <person name="Banfield J.F."/>
        </authorList>
    </citation>
    <scope>NUCLEOTIDE SEQUENCE [LARGE SCALE GENOMIC DNA]</scope>
</reference>
<dbReference type="SMART" id="SM00267">
    <property type="entry name" value="GGDEF"/>
    <property type="match status" value="1"/>
</dbReference>
<dbReference type="GO" id="GO:0071111">
    <property type="term" value="F:cyclic-guanylate-specific phosphodiesterase activity"/>
    <property type="evidence" value="ECO:0007669"/>
    <property type="project" value="InterPro"/>
</dbReference>
<dbReference type="EMBL" id="LCAU01000046">
    <property type="protein sequence ID" value="KKR95646.1"/>
    <property type="molecule type" value="Genomic_DNA"/>
</dbReference>
<dbReference type="CDD" id="cd01948">
    <property type="entry name" value="EAL"/>
    <property type="match status" value="1"/>
</dbReference>
<dbReference type="InterPro" id="IPR035919">
    <property type="entry name" value="EAL_sf"/>
</dbReference>
<feature type="domain" description="GGDEF" evidence="3">
    <location>
        <begin position="122"/>
        <end position="251"/>
    </location>
</feature>
<proteinExistence type="predicted"/>
<dbReference type="Gene3D" id="3.20.20.450">
    <property type="entry name" value="EAL domain"/>
    <property type="match status" value="1"/>
</dbReference>
<accession>A0A0G0V7K5</accession>
<dbReference type="InterPro" id="IPR000160">
    <property type="entry name" value="GGDEF_dom"/>
</dbReference>
<feature type="transmembrane region" description="Helical" evidence="1">
    <location>
        <begin position="55"/>
        <end position="75"/>
    </location>
</feature>
<keyword evidence="1" id="KW-0472">Membrane</keyword>
<dbReference type="SMART" id="SM00052">
    <property type="entry name" value="EAL"/>
    <property type="match status" value="1"/>
</dbReference>
<dbReference type="Proteomes" id="UP000034746">
    <property type="component" value="Unassembled WGS sequence"/>
</dbReference>
<dbReference type="Pfam" id="PF00563">
    <property type="entry name" value="EAL"/>
    <property type="match status" value="1"/>
</dbReference>
<dbReference type="InterPro" id="IPR050706">
    <property type="entry name" value="Cyclic-di-GMP_PDE-like"/>
</dbReference>
<feature type="transmembrane region" description="Helical" evidence="1">
    <location>
        <begin position="20"/>
        <end position="43"/>
    </location>
</feature>
<name>A0A0G0V7K5_9BACT</name>
<dbReference type="InterPro" id="IPR001633">
    <property type="entry name" value="EAL_dom"/>
</dbReference>
<dbReference type="FunFam" id="3.30.70.270:FF:000001">
    <property type="entry name" value="Diguanylate cyclase domain protein"/>
    <property type="match status" value="1"/>
</dbReference>
<dbReference type="InterPro" id="IPR043128">
    <property type="entry name" value="Rev_trsase/Diguanyl_cyclase"/>
</dbReference>
<keyword evidence="1" id="KW-1133">Transmembrane helix</keyword>
<protein>
    <submittedName>
        <fullName evidence="4">Signal transduction response regulator</fullName>
    </submittedName>
</protein>
<organism evidence="4 5">
    <name type="scientific">Candidatus Uhrbacteria bacterium GW2011_GWF2_41_16</name>
    <dbReference type="NCBI Taxonomy" id="1618997"/>
    <lineage>
        <taxon>Bacteria</taxon>
        <taxon>Candidatus Uhriibacteriota</taxon>
    </lineage>
</organism>
<dbReference type="PROSITE" id="PS50883">
    <property type="entry name" value="EAL"/>
    <property type="match status" value="1"/>
</dbReference>
<dbReference type="PROSITE" id="PS50887">
    <property type="entry name" value="GGDEF"/>
    <property type="match status" value="1"/>
</dbReference>
<dbReference type="PANTHER" id="PTHR33121:SF70">
    <property type="entry name" value="SIGNALING PROTEIN YKOW"/>
    <property type="match status" value="1"/>
</dbReference>
<dbReference type="Pfam" id="PF00990">
    <property type="entry name" value="GGDEF"/>
    <property type="match status" value="1"/>
</dbReference>
<comment type="caution">
    <text evidence="4">The sequence shown here is derived from an EMBL/GenBank/DDBJ whole genome shotgun (WGS) entry which is preliminary data.</text>
</comment>
<evidence type="ECO:0000259" key="2">
    <source>
        <dbReference type="PROSITE" id="PS50883"/>
    </source>
</evidence>
<evidence type="ECO:0000256" key="1">
    <source>
        <dbReference type="SAM" id="Phobius"/>
    </source>
</evidence>
<evidence type="ECO:0000259" key="3">
    <source>
        <dbReference type="PROSITE" id="PS50887"/>
    </source>
</evidence>
<dbReference type="SUPFAM" id="SSF141868">
    <property type="entry name" value="EAL domain-like"/>
    <property type="match status" value="1"/>
</dbReference>
<dbReference type="CDD" id="cd01949">
    <property type="entry name" value="GGDEF"/>
    <property type="match status" value="1"/>
</dbReference>
<evidence type="ECO:0000313" key="5">
    <source>
        <dbReference type="Proteomes" id="UP000034746"/>
    </source>
</evidence>